<evidence type="ECO:0000313" key="2">
    <source>
        <dbReference type="Proteomes" id="UP000654670"/>
    </source>
</evidence>
<reference evidence="1" key="2">
    <citation type="submission" date="2020-09" db="EMBL/GenBank/DDBJ databases">
        <authorList>
            <person name="Sun Q."/>
            <person name="Ohkuma M."/>
        </authorList>
    </citation>
    <scope>NUCLEOTIDE SEQUENCE</scope>
    <source>
        <strain evidence="1">JCM 15325</strain>
    </source>
</reference>
<organism evidence="1 2">
    <name type="scientific">Sporolactobacillus putidus</name>
    <dbReference type="NCBI Taxonomy" id="492735"/>
    <lineage>
        <taxon>Bacteria</taxon>
        <taxon>Bacillati</taxon>
        <taxon>Bacillota</taxon>
        <taxon>Bacilli</taxon>
        <taxon>Bacillales</taxon>
        <taxon>Sporolactobacillaceae</taxon>
        <taxon>Sporolactobacillus</taxon>
    </lineage>
</organism>
<dbReference type="AlphaFoldDB" id="A0A917W0Q0"/>
<reference evidence="1" key="1">
    <citation type="journal article" date="2014" name="Int. J. Syst. Evol. Microbiol.">
        <title>Complete genome sequence of Corynebacterium casei LMG S-19264T (=DSM 44701T), isolated from a smear-ripened cheese.</title>
        <authorList>
            <consortium name="US DOE Joint Genome Institute (JGI-PGF)"/>
            <person name="Walter F."/>
            <person name="Albersmeier A."/>
            <person name="Kalinowski J."/>
            <person name="Ruckert C."/>
        </authorList>
    </citation>
    <scope>NUCLEOTIDE SEQUENCE</scope>
    <source>
        <strain evidence="1">JCM 15325</strain>
    </source>
</reference>
<protein>
    <recommendedName>
        <fullName evidence="3">Heptaprenyl diphosphate synthase</fullName>
    </recommendedName>
</protein>
<sequence length="261" mass="30500">MTVREEIESIYANLRRDLSHPYVSKYLPIPEIDKDKLLVYYYLFQKRSGKRTEVYVESLMVAEIGLSTHESMTTERLNGKKEIKKRQLTALSGDFYSALYYYYLSRKKDIEMVKWVAEAIQTFNVNKCLLFYPKHTLSWTQAVAALETIESALVAKIADRLGLKHWVPFLNAFFLGKKLVSEYELQAQNDSRSFLCNYLIESLTHDSVSFRERLEAEIKKTKARFFDSIRQAEENSGTLFELLPYLTEKMNAFCRLTVEEG</sequence>
<gene>
    <name evidence="1" type="ORF">GCM10007968_09000</name>
</gene>
<dbReference type="Pfam" id="PF07307">
    <property type="entry name" value="HEPPP_synt_1"/>
    <property type="match status" value="1"/>
</dbReference>
<dbReference type="RefSeq" id="WP_188801895.1">
    <property type="nucleotide sequence ID" value="NZ_BMOK01000003.1"/>
</dbReference>
<dbReference type="Proteomes" id="UP000654670">
    <property type="component" value="Unassembled WGS sequence"/>
</dbReference>
<evidence type="ECO:0008006" key="3">
    <source>
        <dbReference type="Google" id="ProtNLM"/>
    </source>
</evidence>
<dbReference type="InterPro" id="IPR009920">
    <property type="entry name" value="HEPPP_synth_su1"/>
</dbReference>
<dbReference type="EMBL" id="BMOK01000003">
    <property type="protein sequence ID" value="GGL47067.1"/>
    <property type="molecule type" value="Genomic_DNA"/>
</dbReference>
<evidence type="ECO:0000313" key="1">
    <source>
        <dbReference type="EMBL" id="GGL47067.1"/>
    </source>
</evidence>
<accession>A0A917W0Q0</accession>
<dbReference type="Gene3D" id="1.20.120.1450">
    <property type="match status" value="1"/>
</dbReference>
<proteinExistence type="predicted"/>
<name>A0A917W0Q0_9BACL</name>
<comment type="caution">
    <text evidence="1">The sequence shown here is derived from an EMBL/GenBank/DDBJ whole genome shotgun (WGS) entry which is preliminary data.</text>
</comment>
<dbReference type="GO" id="GO:0009234">
    <property type="term" value="P:menaquinone biosynthetic process"/>
    <property type="evidence" value="ECO:0007669"/>
    <property type="project" value="InterPro"/>
</dbReference>
<keyword evidence="2" id="KW-1185">Reference proteome</keyword>